<sequence>MKLFGEATVVVVSLLCVCQGQGRSRLSFPRMRGRMLLPEPGLQLCRPSPCALQCEYGREIDARGCAVCRCQAAPEIPTTDNPADLEQTAPVPLDLTEGDHRMNMTIGQLTICEKKSCLVFLTVPSDFGEFCRQEQNSNLSSCLLQSERPDDFTHYITRFGLDAFGVDPEDYANLTVPQGNDTKLSIHPQSGLESLNPCARESKFVNLRTARNRKDEEVELWVGSDRNGRTKLQLMHEVRCRSATPVHHGCGTASAGGFCTEEKTLQRAYVISKDTLKPRPDWIYVKTSCSCHVEGLG</sequence>
<dbReference type="InterPro" id="IPR011061">
    <property type="entry name" value="Hirudin/antistatin"/>
</dbReference>
<evidence type="ECO:0000313" key="4">
    <source>
        <dbReference type="Proteomes" id="UP000838412"/>
    </source>
</evidence>
<accession>A0A8J9ZI93</accession>
<gene>
    <name evidence="3" type="primary">Hypp1488</name>
    <name evidence="3" type="ORF">BLAG_LOCUS14346</name>
</gene>
<keyword evidence="4" id="KW-1185">Reference proteome</keyword>
<dbReference type="Gene3D" id="2.10.90.10">
    <property type="entry name" value="Cystine-knot cytokines"/>
    <property type="match status" value="1"/>
</dbReference>
<dbReference type="GO" id="GO:0004867">
    <property type="term" value="F:serine-type endopeptidase inhibitor activity"/>
    <property type="evidence" value="ECO:0007669"/>
    <property type="project" value="InterPro"/>
</dbReference>
<keyword evidence="1" id="KW-0732">Signal</keyword>
<dbReference type="AlphaFoldDB" id="A0A8J9ZI93"/>
<dbReference type="InterPro" id="IPR004094">
    <property type="entry name" value="Antistasin-like"/>
</dbReference>
<evidence type="ECO:0000313" key="3">
    <source>
        <dbReference type="EMBL" id="CAH1255199.1"/>
    </source>
</evidence>
<dbReference type="SUPFAM" id="SSF57262">
    <property type="entry name" value="Leech antihemostatic proteins"/>
    <property type="match status" value="1"/>
</dbReference>
<feature type="domain" description="Antistasin-like" evidence="2">
    <location>
        <begin position="45"/>
        <end position="70"/>
    </location>
</feature>
<dbReference type="EMBL" id="OV696687">
    <property type="protein sequence ID" value="CAH1255199.1"/>
    <property type="molecule type" value="Genomic_DNA"/>
</dbReference>
<dbReference type="Gene3D" id="2.10.22.10">
    <property type="entry name" value="Antistasin, domain 1"/>
    <property type="match status" value="1"/>
</dbReference>
<evidence type="ECO:0000259" key="2">
    <source>
        <dbReference type="Pfam" id="PF02822"/>
    </source>
</evidence>
<dbReference type="OrthoDB" id="9971240at2759"/>
<dbReference type="Proteomes" id="UP000838412">
    <property type="component" value="Chromosome 2"/>
</dbReference>
<proteinExistence type="predicted"/>
<reference evidence="3" key="1">
    <citation type="submission" date="2022-01" db="EMBL/GenBank/DDBJ databases">
        <authorList>
            <person name="Braso-Vives M."/>
        </authorList>
    </citation>
    <scope>NUCLEOTIDE SEQUENCE</scope>
</reference>
<name>A0A8J9ZI93_BRALA</name>
<organism evidence="3 4">
    <name type="scientific">Branchiostoma lanceolatum</name>
    <name type="common">Common lancelet</name>
    <name type="synonym">Amphioxus lanceolatum</name>
    <dbReference type="NCBI Taxonomy" id="7740"/>
    <lineage>
        <taxon>Eukaryota</taxon>
        <taxon>Metazoa</taxon>
        <taxon>Chordata</taxon>
        <taxon>Cephalochordata</taxon>
        <taxon>Leptocardii</taxon>
        <taxon>Amphioxiformes</taxon>
        <taxon>Branchiostomatidae</taxon>
        <taxon>Branchiostoma</taxon>
    </lineage>
</organism>
<dbReference type="SUPFAM" id="SSF57501">
    <property type="entry name" value="Cystine-knot cytokines"/>
    <property type="match status" value="1"/>
</dbReference>
<feature type="signal peptide" evidence="1">
    <location>
        <begin position="1"/>
        <end position="20"/>
    </location>
</feature>
<evidence type="ECO:0000256" key="1">
    <source>
        <dbReference type="SAM" id="SignalP"/>
    </source>
</evidence>
<dbReference type="InterPro" id="IPR029034">
    <property type="entry name" value="Cystine-knot_cytokine"/>
</dbReference>
<feature type="chain" id="PRO_5035482707" evidence="1">
    <location>
        <begin position="21"/>
        <end position="297"/>
    </location>
</feature>
<protein>
    <submittedName>
        <fullName evidence="3">Hypp1488 protein</fullName>
    </submittedName>
</protein>
<dbReference type="Pfam" id="PF02822">
    <property type="entry name" value="Antistasin"/>
    <property type="match status" value="1"/>
</dbReference>